<dbReference type="RefSeq" id="WP_289401578.1">
    <property type="nucleotide sequence ID" value="NZ_JAQIBC010000002.1"/>
</dbReference>
<evidence type="ECO:0000313" key="9">
    <source>
        <dbReference type="EMBL" id="MDM5263582.1"/>
    </source>
</evidence>
<feature type="transmembrane region" description="Helical" evidence="8">
    <location>
        <begin position="353"/>
        <end position="379"/>
    </location>
</feature>
<name>A0ABT7QR70_9BACT</name>
<feature type="transmembrane region" description="Helical" evidence="8">
    <location>
        <begin position="313"/>
        <end position="332"/>
    </location>
</feature>
<reference evidence="9" key="1">
    <citation type="submission" date="2023-01" db="EMBL/GenBank/DDBJ databases">
        <title>Sulfurovum sp. XTW-4 genome assembly.</title>
        <authorList>
            <person name="Wang J."/>
        </authorList>
    </citation>
    <scope>NUCLEOTIDE SEQUENCE</scope>
    <source>
        <strain evidence="9">XTW-4</strain>
    </source>
</reference>
<evidence type="ECO:0000256" key="4">
    <source>
        <dbReference type="ARBA" id="ARBA00022475"/>
    </source>
</evidence>
<feature type="transmembrane region" description="Helical" evidence="8">
    <location>
        <begin position="391"/>
        <end position="414"/>
    </location>
</feature>
<feature type="transmembrane region" description="Helical" evidence="8">
    <location>
        <begin position="110"/>
        <end position="130"/>
    </location>
</feature>
<feature type="transmembrane region" description="Helical" evidence="8">
    <location>
        <begin position="230"/>
        <end position="253"/>
    </location>
</feature>
<evidence type="ECO:0000256" key="6">
    <source>
        <dbReference type="ARBA" id="ARBA00022989"/>
    </source>
</evidence>
<feature type="transmembrane region" description="Helical" evidence="8">
    <location>
        <begin position="81"/>
        <end position="98"/>
    </location>
</feature>
<dbReference type="PROSITE" id="PS00872">
    <property type="entry name" value="NA_GALACTOSIDE_SYMP"/>
    <property type="match status" value="1"/>
</dbReference>
<dbReference type="InterPro" id="IPR036259">
    <property type="entry name" value="MFS_trans_sf"/>
</dbReference>
<keyword evidence="6 8" id="KW-1133">Transmembrane helix</keyword>
<dbReference type="Gene3D" id="1.20.1250.20">
    <property type="entry name" value="MFS general substrate transporter like domains"/>
    <property type="match status" value="2"/>
</dbReference>
<evidence type="ECO:0000256" key="1">
    <source>
        <dbReference type="ARBA" id="ARBA00004651"/>
    </source>
</evidence>
<dbReference type="PANTHER" id="PTHR11328:SF24">
    <property type="entry name" value="MAJOR FACILITATOR SUPERFAMILY (MFS) PROFILE DOMAIN-CONTAINING PROTEIN"/>
    <property type="match status" value="1"/>
</dbReference>
<evidence type="ECO:0000256" key="7">
    <source>
        <dbReference type="ARBA" id="ARBA00023136"/>
    </source>
</evidence>
<feature type="transmembrane region" description="Helical" evidence="8">
    <location>
        <begin position="289"/>
        <end position="307"/>
    </location>
</feature>
<feature type="transmembrane region" description="Helical" evidence="8">
    <location>
        <begin position="35"/>
        <end position="54"/>
    </location>
</feature>
<keyword evidence="4" id="KW-1003">Cell membrane</keyword>
<dbReference type="Proteomes" id="UP001169066">
    <property type="component" value="Unassembled WGS sequence"/>
</dbReference>
<evidence type="ECO:0000256" key="8">
    <source>
        <dbReference type="SAM" id="Phobius"/>
    </source>
</evidence>
<dbReference type="InterPro" id="IPR039672">
    <property type="entry name" value="MFS_2"/>
</dbReference>
<dbReference type="Pfam" id="PF13347">
    <property type="entry name" value="MFS_2"/>
    <property type="match status" value="1"/>
</dbReference>
<feature type="transmembrane region" description="Helical" evidence="8">
    <location>
        <begin position="259"/>
        <end position="277"/>
    </location>
</feature>
<keyword evidence="10" id="KW-1185">Reference proteome</keyword>
<gene>
    <name evidence="9" type="ORF">PF327_05165</name>
</gene>
<comment type="similarity">
    <text evidence="2">Belongs to the sodium:galactoside symporter (TC 2.A.2) family.</text>
</comment>
<feature type="transmembrane region" description="Helical" evidence="8">
    <location>
        <begin position="7"/>
        <end position="29"/>
    </location>
</feature>
<evidence type="ECO:0000256" key="2">
    <source>
        <dbReference type="ARBA" id="ARBA00009617"/>
    </source>
</evidence>
<evidence type="ECO:0000256" key="5">
    <source>
        <dbReference type="ARBA" id="ARBA00022692"/>
    </source>
</evidence>
<feature type="transmembrane region" description="Helical" evidence="8">
    <location>
        <begin position="178"/>
        <end position="198"/>
    </location>
</feature>
<keyword evidence="5 8" id="KW-0812">Transmembrane</keyword>
<evidence type="ECO:0000313" key="10">
    <source>
        <dbReference type="Proteomes" id="UP001169066"/>
    </source>
</evidence>
<protein>
    <submittedName>
        <fullName evidence="9">MFS transporter</fullName>
    </submittedName>
</protein>
<dbReference type="EMBL" id="JAQIBC010000002">
    <property type="protein sequence ID" value="MDM5263582.1"/>
    <property type="molecule type" value="Genomic_DNA"/>
</dbReference>
<comment type="subcellular location">
    <subcellularLocation>
        <location evidence="1">Cell membrane</location>
        <topology evidence="1">Multi-pass membrane protein</topology>
    </subcellularLocation>
</comment>
<proteinExistence type="inferred from homology"/>
<keyword evidence="7 8" id="KW-0472">Membrane</keyword>
<organism evidence="9 10">
    <name type="scientific">Sulfurovum xiamenensis</name>
    <dbReference type="NCBI Taxonomy" id="3019066"/>
    <lineage>
        <taxon>Bacteria</taxon>
        <taxon>Pseudomonadati</taxon>
        <taxon>Campylobacterota</taxon>
        <taxon>Epsilonproteobacteria</taxon>
        <taxon>Campylobacterales</taxon>
        <taxon>Sulfurovaceae</taxon>
        <taxon>Sulfurovum</taxon>
    </lineage>
</organism>
<keyword evidence="3" id="KW-0813">Transport</keyword>
<dbReference type="SUPFAM" id="SSF103473">
    <property type="entry name" value="MFS general substrate transporter"/>
    <property type="match status" value="1"/>
</dbReference>
<dbReference type="PANTHER" id="PTHR11328">
    <property type="entry name" value="MAJOR FACILITATOR SUPERFAMILY DOMAIN-CONTAINING PROTEIN"/>
    <property type="match status" value="1"/>
</dbReference>
<evidence type="ECO:0000256" key="3">
    <source>
        <dbReference type="ARBA" id="ARBA00022448"/>
    </source>
</evidence>
<sequence length="422" mass="46635">MKQEKLTYFTLISYASTAIPLAMLGLPLYIYLPTFYSQSVGISVTLVGLILFFARLTDVITDPLVGLYSDRLQSRYGKRKPFILTGSLILVASFYALIHPPENQTELWLFSFSILVYLGWSIVSIPYLAWSAEITSDYHEKTRLSGARELFTILGALAALLIPYLYSVSESADKSLSILYTAFLIALILMLPLTLTGIKESRVKPTKHITFREVKTLWQKIPALSRLQSAFTLNSLANALPATLFLFFVQLVLEEESKTGPLLLLYFASGIAGLPFWTMLAKKIGKRKSWLGSMLLASTAFVFVPFLGSGDLVWFACITFVSGLSLGADMALPSSIQADVVQKIEKEKSSYAGILFGIWAMLTKFALALAVGIGFVILGAVGFDPHEPTPLALTTLALLYGGAPVFFKMIAFWIMKDYRETV</sequence>
<comment type="caution">
    <text evidence="9">The sequence shown here is derived from an EMBL/GenBank/DDBJ whole genome shotgun (WGS) entry which is preliminary data.</text>
</comment>
<dbReference type="InterPro" id="IPR018043">
    <property type="entry name" value="Na/Gal_symport_CS"/>
</dbReference>
<feature type="transmembrane region" description="Helical" evidence="8">
    <location>
        <begin position="150"/>
        <end position="166"/>
    </location>
</feature>
<accession>A0ABT7QR70</accession>